<name>A0ABX8YYK6_9BACT</name>
<dbReference type="PANTHER" id="PTHR43792">
    <property type="entry name" value="GNAT FAMILY, PUTATIVE (AFU_ORTHOLOGUE AFUA_3G00765)-RELATED-RELATED"/>
    <property type="match status" value="1"/>
</dbReference>
<keyword evidence="3" id="KW-0012">Acyltransferase</keyword>
<sequence>MWKNTIQTKRLILRPWKKKDLEPFAKLNQDPRVMKHFPSVKGYKESQEEYHRIIEDFKKQGFGLWAVSIIGGADFIGFIGLNRVKFAAHFTPAIEIGWRLMADFWGKGYATEGAMACLKYGFETLHLNEILSFTTLTNKRSIAVMKRIGMSHDPKDDFDHPKLPEGHPLRRHVLYRLRVKGKYGKNLSPSTI</sequence>
<gene>
    <name evidence="3" type="ORF">RHAB15C_0000227</name>
</gene>
<protein>
    <submittedName>
        <fullName evidence="3">Acetyltransferase</fullName>
        <ecNumber evidence="3">2.3.1.-</ecNumber>
    </submittedName>
</protein>
<proteinExistence type="predicted"/>
<keyword evidence="1" id="KW-0472">Membrane</keyword>
<feature type="domain" description="N-acetyltransferase" evidence="2">
    <location>
        <begin position="11"/>
        <end position="180"/>
    </location>
</feature>
<accession>A0ABX8YYK6</accession>
<evidence type="ECO:0000259" key="2">
    <source>
        <dbReference type="PROSITE" id="PS51186"/>
    </source>
</evidence>
<dbReference type="RefSeq" id="WP_194845518.1">
    <property type="nucleotide sequence ID" value="NZ_CP075585.1"/>
</dbReference>
<dbReference type="EC" id="2.3.1.-" evidence="3"/>
<evidence type="ECO:0000256" key="1">
    <source>
        <dbReference type="SAM" id="Phobius"/>
    </source>
</evidence>
<keyword evidence="3" id="KW-0808">Transferase</keyword>
<dbReference type="PROSITE" id="PS51186">
    <property type="entry name" value="GNAT"/>
    <property type="match status" value="1"/>
</dbReference>
<reference evidence="3 4" key="1">
    <citation type="submission" date="2021-05" db="EMBL/GenBank/DDBJ databases">
        <title>Ecology and evolution of chlamydial symbionts of arthropods.</title>
        <authorList>
            <person name="Halter T."/>
            <person name="Sixt B.S."/>
            <person name="Toenshoff E.R."/>
            <person name="Koestlbacher S."/>
            <person name="Schulz F."/>
            <person name="Kostanjsek R."/>
            <person name="Collingro A."/>
            <person name="Hendrickx F."/>
            <person name="Horn M."/>
        </authorList>
    </citation>
    <scope>NUCLEOTIDE SEQUENCE [LARGE SCALE GENOMIC DNA]</scope>
    <source>
        <strain evidence="3 4">15C</strain>
    </source>
</reference>
<dbReference type="Gene3D" id="3.40.630.30">
    <property type="match status" value="1"/>
</dbReference>
<dbReference type="InterPro" id="IPR016181">
    <property type="entry name" value="Acyl_CoA_acyltransferase"/>
</dbReference>
<dbReference type="PANTHER" id="PTHR43792:SF1">
    <property type="entry name" value="N-ACETYLTRANSFERASE DOMAIN-CONTAINING PROTEIN"/>
    <property type="match status" value="1"/>
</dbReference>
<dbReference type="Pfam" id="PF13302">
    <property type="entry name" value="Acetyltransf_3"/>
    <property type="match status" value="1"/>
</dbReference>
<dbReference type="EMBL" id="CP075585">
    <property type="protein sequence ID" value="QZA58354.1"/>
    <property type="molecule type" value="Genomic_DNA"/>
</dbReference>
<dbReference type="Proteomes" id="UP000822862">
    <property type="component" value="Chromosome"/>
</dbReference>
<keyword evidence="1" id="KW-0812">Transmembrane</keyword>
<dbReference type="SUPFAM" id="SSF55729">
    <property type="entry name" value="Acyl-CoA N-acyltransferases (Nat)"/>
    <property type="match status" value="1"/>
</dbReference>
<dbReference type="InterPro" id="IPR000182">
    <property type="entry name" value="GNAT_dom"/>
</dbReference>
<keyword evidence="4" id="KW-1185">Reference proteome</keyword>
<evidence type="ECO:0000313" key="3">
    <source>
        <dbReference type="EMBL" id="QZA58354.1"/>
    </source>
</evidence>
<dbReference type="InterPro" id="IPR051531">
    <property type="entry name" value="N-acetyltransferase"/>
</dbReference>
<evidence type="ECO:0000313" key="4">
    <source>
        <dbReference type="Proteomes" id="UP000822862"/>
    </source>
</evidence>
<dbReference type="GO" id="GO:0016746">
    <property type="term" value="F:acyltransferase activity"/>
    <property type="evidence" value="ECO:0007669"/>
    <property type="project" value="UniProtKB-KW"/>
</dbReference>
<organism evidence="3 4">
    <name type="scientific">Candidatus Rhabdochlamydia porcellionis</name>
    <dbReference type="NCBI Taxonomy" id="225148"/>
    <lineage>
        <taxon>Bacteria</taxon>
        <taxon>Pseudomonadati</taxon>
        <taxon>Chlamydiota</taxon>
        <taxon>Chlamydiia</taxon>
        <taxon>Parachlamydiales</taxon>
        <taxon>Candidatus Rhabdochlamydiaceae</taxon>
        <taxon>Candidatus Rhabdochlamydia</taxon>
    </lineage>
</organism>
<keyword evidence="1" id="KW-1133">Transmembrane helix</keyword>
<feature type="transmembrane region" description="Helical" evidence="1">
    <location>
        <begin position="62"/>
        <end position="81"/>
    </location>
</feature>